<sequence>MEKFKLFLYVFVVVVLAGAEVQAAVHSHLQKLFVFGDSYADTGNSRKISASSWKPPYGITFPGKPSGRFSDGRVLTDFLAKFQGIRSPIPYKWRKIGPKALRYGMNFAYGGTGVFDTLGGGPNMTTQINMFQKLIQEGVYSMGDLQNSMALVAVSGNDYTTYQARNGTLNDVQAFITSLINQLELDLKHINDIGVKKIAVNSLQPVGCLPLSTGINSYQKCNDTANLVAIYHNTLLQKVVQKINSENKNSKVVILDLYGAFSSVLQSSSKGDHITCPWLYKIDFVVCLSLELEEEKMCSLCKVIYHSIGAAHGLTEPMFNRTSAEFCHDYPSDALVLLGFWLISIKEAIDDSSRTRWKFENPLKPCCMPISSKYQCGSLNSNGTKMYTVCKNPKSAFFWDQVHPTQMGWTAVSSSLKTTLYRTEVQAALHSHLRRLFVFGDSYADTGNMRRISASSWKPPYGITIPGKPSGRSSDGWVLTDFVAKIQGIHTPVPYERRKKHAPKRLRYGMNFAHGGSGVFDTLVSFPNLTTQIHMFQQLIQEGVYSVRDLHNSMALVSVAGNDYTVYGKNGTMKGVIEYISSLINQLELDLKRINDIGVKKIAVNNLQPIGCLPYRTANNSYQNCDDTYNVISIYHNSLLQKVVEKMNRNNKNSIVNPLKPCCKPISSEYQCGSVNANGTKMYTVCETPEFAFFWDQVHPTHMGWTAVTSSLKTTLYSLSF</sequence>
<evidence type="ECO:0000256" key="1">
    <source>
        <dbReference type="ARBA" id="ARBA00008668"/>
    </source>
</evidence>
<dbReference type="GO" id="GO:0006629">
    <property type="term" value="P:lipid metabolic process"/>
    <property type="evidence" value="ECO:0007669"/>
    <property type="project" value="UniProtKB-KW"/>
</dbReference>
<dbReference type="GO" id="GO:0016788">
    <property type="term" value="F:hydrolase activity, acting on ester bonds"/>
    <property type="evidence" value="ECO:0007669"/>
    <property type="project" value="InterPro"/>
</dbReference>
<evidence type="ECO:0000256" key="4">
    <source>
        <dbReference type="SAM" id="SignalP"/>
    </source>
</evidence>
<dbReference type="PANTHER" id="PTHR46020:SF4">
    <property type="entry name" value="OS04G0650200 PROTEIN"/>
    <property type="match status" value="1"/>
</dbReference>
<dbReference type="Pfam" id="PF00657">
    <property type="entry name" value="Lipase_GDSL"/>
    <property type="match status" value="2"/>
</dbReference>
<feature type="chain" id="PRO_5018564651" evidence="4">
    <location>
        <begin position="24"/>
        <end position="721"/>
    </location>
</feature>
<keyword evidence="6" id="KW-1185">Reference proteome</keyword>
<gene>
    <name evidence="5" type="ORF">CKAN_01219300</name>
</gene>
<comment type="caution">
    <text evidence="5">The sequence shown here is derived from an EMBL/GenBank/DDBJ whole genome shotgun (WGS) entry which is preliminary data.</text>
</comment>
<proteinExistence type="inferred from homology"/>
<evidence type="ECO:0000313" key="5">
    <source>
        <dbReference type="EMBL" id="RWR83439.1"/>
    </source>
</evidence>
<dbReference type="STRING" id="337451.A0A3S3QEM3"/>
<dbReference type="InterPro" id="IPR036514">
    <property type="entry name" value="SGNH_hydro_sf"/>
</dbReference>
<protein>
    <submittedName>
        <fullName evidence="5">GDSL esterase/lipase</fullName>
    </submittedName>
</protein>
<dbReference type="InterPro" id="IPR001087">
    <property type="entry name" value="GDSL"/>
</dbReference>
<evidence type="ECO:0000313" key="6">
    <source>
        <dbReference type="Proteomes" id="UP000283530"/>
    </source>
</evidence>
<evidence type="ECO:0000256" key="3">
    <source>
        <dbReference type="ARBA" id="ARBA00023098"/>
    </source>
</evidence>
<dbReference type="AlphaFoldDB" id="A0A3S3QEM3"/>
<dbReference type="PANTHER" id="PTHR46020">
    <property type="entry name" value="OSJNBB0059K02.9 PROTEIN"/>
    <property type="match status" value="1"/>
</dbReference>
<dbReference type="Proteomes" id="UP000283530">
    <property type="component" value="Unassembled WGS sequence"/>
</dbReference>
<dbReference type="Gene3D" id="3.40.50.1110">
    <property type="entry name" value="SGNH hydrolase"/>
    <property type="match status" value="3"/>
</dbReference>
<organism evidence="5 6">
    <name type="scientific">Cinnamomum micranthum f. kanehirae</name>
    <dbReference type="NCBI Taxonomy" id="337451"/>
    <lineage>
        <taxon>Eukaryota</taxon>
        <taxon>Viridiplantae</taxon>
        <taxon>Streptophyta</taxon>
        <taxon>Embryophyta</taxon>
        <taxon>Tracheophyta</taxon>
        <taxon>Spermatophyta</taxon>
        <taxon>Magnoliopsida</taxon>
        <taxon>Magnoliidae</taxon>
        <taxon>Laurales</taxon>
        <taxon>Lauraceae</taxon>
        <taxon>Cinnamomum</taxon>
    </lineage>
</organism>
<keyword evidence="4" id="KW-0732">Signal</keyword>
<name>A0A3S3QEM3_9MAGN</name>
<accession>A0A3S3QEM3</accession>
<dbReference type="EMBL" id="QPKB01000004">
    <property type="protein sequence ID" value="RWR83439.1"/>
    <property type="molecule type" value="Genomic_DNA"/>
</dbReference>
<feature type="signal peptide" evidence="4">
    <location>
        <begin position="1"/>
        <end position="23"/>
    </location>
</feature>
<dbReference type="OrthoDB" id="1600564at2759"/>
<evidence type="ECO:0000256" key="2">
    <source>
        <dbReference type="ARBA" id="ARBA00022801"/>
    </source>
</evidence>
<reference evidence="5 6" key="1">
    <citation type="journal article" date="2019" name="Nat. Plants">
        <title>Stout camphor tree genome fills gaps in understanding of flowering plant genome evolution.</title>
        <authorList>
            <person name="Chaw S.M."/>
            <person name="Liu Y.C."/>
            <person name="Wu Y.W."/>
            <person name="Wang H.Y."/>
            <person name="Lin C.I."/>
            <person name="Wu C.S."/>
            <person name="Ke H.M."/>
            <person name="Chang L.Y."/>
            <person name="Hsu C.Y."/>
            <person name="Yang H.T."/>
            <person name="Sudianto E."/>
            <person name="Hsu M.H."/>
            <person name="Wu K.P."/>
            <person name="Wang L.N."/>
            <person name="Leebens-Mack J.H."/>
            <person name="Tsai I.J."/>
        </authorList>
    </citation>
    <scope>NUCLEOTIDE SEQUENCE [LARGE SCALE GENOMIC DNA]</scope>
    <source>
        <strain evidence="6">cv. Chaw 1501</strain>
        <tissue evidence="5">Young leaves</tissue>
    </source>
</reference>
<keyword evidence="3" id="KW-0443">Lipid metabolism</keyword>
<keyword evidence="2" id="KW-0378">Hydrolase</keyword>
<comment type="similarity">
    <text evidence="1">Belongs to the 'GDSL' lipolytic enzyme family.</text>
</comment>